<feature type="domain" description="SusD-like N-terminal" evidence="1">
    <location>
        <begin position="21"/>
        <end position="225"/>
    </location>
</feature>
<name>A0ABS9CF62_9BACT</name>
<dbReference type="PROSITE" id="PS51257">
    <property type="entry name" value="PROKAR_LIPOPROTEIN"/>
    <property type="match status" value="1"/>
</dbReference>
<dbReference type="Gene3D" id="1.25.40.390">
    <property type="match status" value="1"/>
</dbReference>
<accession>A0ABS9CF62</accession>
<sequence length="543" mass="61526">MKKYIGFSIIALGLTLTSCDDWLDKLPDNRMELQTPSDVSNLLVSAYPSSHPAYLLEMYSDNTDDCVNPSWSEASRFQAQAYNWEDITETGEHESPQELWNRHYLAIASANAAIDLIEGKGSPAEYTEQLGEALLCRAYAMFQLSTVFCKAYNPATASTDLGLPYPIHPEKVVGTVYTRGTMEDLYGQIDKDLQRGLPLVSSNYSKPKFHFNTEAAKAFAARFYLYKGDFAKAITYATEVLGADPTAKARDWDAYAALNMNDQIRPEAWVSADEKCNFLLQTVYSEWGAISGPYRFGDKYAHSYRITYDEDIASKGPFGAANTTFKQRVWSNNKLAKLFHRKVPYEFEYTDLQAGIGYPHAEYAVFTTEQLLLERAEAYALSGELQKAVDDYNTIMKIYQNYPKTFTLKQIVDFYNGVDYYTPKKATVKKHFVKPVYTIDAEGSDQEALLQAILHLRRIMELGEGYRMQDVKRYGIVIYRRQTNTSFTISAVTDSLTVDDPRRAIQLPQDVITSGLEPNDRIAVKDQGGNMMQDSGFIYEIKK</sequence>
<dbReference type="SUPFAM" id="SSF48452">
    <property type="entry name" value="TPR-like"/>
    <property type="match status" value="1"/>
</dbReference>
<proteinExistence type="predicted"/>
<comment type="caution">
    <text evidence="2">The sequence shown here is derived from an EMBL/GenBank/DDBJ whole genome shotgun (WGS) entry which is preliminary data.</text>
</comment>
<evidence type="ECO:0000313" key="3">
    <source>
        <dbReference type="Proteomes" id="UP001200470"/>
    </source>
</evidence>
<dbReference type="InterPro" id="IPR011990">
    <property type="entry name" value="TPR-like_helical_dom_sf"/>
</dbReference>
<dbReference type="InterPro" id="IPR019734">
    <property type="entry name" value="TPR_rpt"/>
</dbReference>
<evidence type="ECO:0000259" key="1">
    <source>
        <dbReference type="Pfam" id="PF14322"/>
    </source>
</evidence>
<reference evidence="2 3" key="1">
    <citation type="submission" date="2020-12" db="EMBL/GenBank/DDBJ databases">
        <title>Whole genome sequences of gut porcine anaerobes.</title>
        <authorList>
            <person name="Kubasova T."/>
            <person name="Jahodarova E."/>
            <person name="Rychlik I."/>
        </authorList>
    </citation>
    <scope>NUCLEOTIDE SEQUENCE [LARGE SCALE GENOMIC DNA]</scope>
    <source>
        <strain evidence="2 3">An925</strain>
    </source>
</reference>
<dbReference type="EMBL" id="JADYTN010000007">
    <property type="protein sequence ID" value="MCF2563397.1"/>
    <property type="molecule type" value="Genomic_DNA"/>
</dbReference>
<dbReference type="InterPro" id="IPR033985">
    <property type="entry name" value="SusD-like_N"/>
</dbReference>
<gene>
    <name evidence="2" type="ORF">I6E12_04635</name>
</gene>
<keyword evidence="3" id="KW-1185">Reference proteome</keyword>
<organism evidence="2 3">
    <name type="scientific">Xylanibacter brevis</name>
    <dbReference type="NCBI Taxonomy" id="83231"/>
    <lineage>
        <taxon>Bacteria</taxon>
        <taxon>Pseudomonadati</taxon>
        <taxon>Bacteroidota</taxon>
        <taxon>Bacteroidia</taxon>
        <taxon>Bacteroidales</taxon>
        <taxon>Prevotellaceae</taxon>
        <taxon>Xylanibacter</taxon>
    </lineage>
</organism>
<evidence type="ECO:0000313" key="2">
    <source>
        <dbReference type="EMBL" id="MCF2563397.1"/>
    </source>
</evidence>
<dbReference type="Pfam" id="PF14322">
    <property type="entry name" value="SusD-like_3"/>
    <property type="match status" value="1"/>
</dbReference>
<dbReference type="SMART" id="SM00028">
    <property type="entry name" value="TPR"/>
    <property type="match status" value="2"/>
</dbReference>
<dbReference type="RefSeq" id="WP_301637782.1">
    <property type="nucleotide sequence ID" value="NZ_JADYTN010000007.1"/>
</dbReference>
<dbReference type="Proteomes" id="UP001200470">
    <property type="component" value="Unassembled WGS sequence"/>
</dbReference>
<protein>
    <submittedName>
        <fullName evidence="2">RagB/SusD family nutrient uptake outer membrane protein</fullName>
    </submittedName>
</protein>